<feature type="signal peptide" evidence="6">
    <location>
        <begin position="1"/>
        <end position="20"/>
    </location>
</feature>
<feature type="domain" description="G-protein coupled receptors family 2 profile 2" evidence="7">
    <location>
        <begin position="479"/>
        <end position="774"/>
    </location>
</feature>
<dbReference type="InterPro" id="IPR017981">
    <property type="entry name" value="GPCR_2-like_7TM"/>
</dbReference>
<dbReference type="Gene3D" id="1.20.1070.10">
    <property type="entry name" value="Rhodopsin 7-helix transmembrane proteins"/>
    <property type="match status" value="1"/>
</dbReference>
<dbReference type="InterPro" id="IPR000832">
    <property type="entry name" value="GPCR_2_secretin-like"/>
</dbReference>
<proteinExistence type="predicted"/>
<feature type="chain" id="PRO_5018129504" evidence="6">
    <location>
        <begin position="21"/>
        <end position="817"/>
    </location>
</feature>
<feature type="transmembrane region" description="Helical" evidence="5">
    <location>
        <begin position="481"/>
        <end position="503"/>
    </location>
</feature>
<evidence type="ECO:0000256" key="1">
    <source>
        <dbReference type="ARBA" id="ARBA00004141"/>
    </source>
</evidence>
<keyword evidence="2 5" id="KW-0812">Transmembrane</keyword>
<dbReference type="GO" id="GO:0007166">
    <property type="term" value="P:cell surface receptor signaling pathway"/>
    <property type="evidence" value="ECO:0007669"/>
    <property type="project" value="InterPro"/>
</dbReference>
<dbReference type="STRING" id="10195.A0A3M7SLU2"/>
<evidence type="ECO:0000256" key="5">
    <source>
        <dbReference type="SAM" id="Phobius"/>
    </source>
</evidence>
<dbReference type="AlphaFoldDB" id="A0A3M7SLU2"/>
<gene>
    <name evidence="8" type="ORF">BpHYR1_045404</name>
</gene>
<evidence type="ECO:0000256" key="4">
    <source>
        <dbReference type="ARBA" id="ARBA00023136"/>
    </source>
</evidence>
<dbReference type="OrthoDB" id="6134459at2759"/>
<feature type="transmembrane region" description="Helical" evidence="5">
    <location>
        <begin position="750"/>
        <end position="772"/>
    </location>
</feature>
<keyword evidence="3 5" id="KW-1133">Transmembrane helix</keyword>
<accession>A0A3M7SLU2</accession>
<dbReference type="InterPro" id="IPR053231">
    <property type="entry name" value="GPCR_LN-TM7"/>
</dbReference>
<keyword evidence="4 5" id="KW-0472">Membrane</keyword>
<evidence type="ECO:0000256" key="2">
    <source>
        <dbReference type="ARBA" id="ARBA00022692"/>
    </source>
</evidence>
<evidence type="ECO:0000313" key="9">
    <source>
        <dbReference type="Proteomes" id="UP000276133"/>
    </source>
</evidence>
<dbReference type="PANTHER" id="PTHR45902">
    <property type="entry name" value="LATROPHILIN RECEPTOR-LIKE PROTEIN A"/>
    <property type="match status" value="1"/>
</dbReference>
<evidence type="ECO:0000313" key="8">
    <source>
        <dbReference type="EMBL" id="RNA36610.1"/>
    </source>
</evidence>
<feature type="transmembrane region" description="Helical" evidence="5">
    <location>
        <begin position="667"/>
        <end position="687"/>
    </location>
</feature>
<feature type="transmembrane region" description="Helical" evidence="5">
    <location>
        <begin position="547"/>
        <end position="568"/>
    </location>
</feature>
<feature type="transmembrane region" description="Helical" evidence="5">
    <location>
        <begin position="589"/>
        <end position="610"/>
    </location>
</feature>
<reference evidence="8 9" key="1">
    <citation type="journal article" date="2018" name="Sci. Rep.">
        <title>Genomic signatures of local adaptation to the degree of environmental predictability in rotifers.</title>
        <authorList>
            <person name="Franch-Gras L."/>
            <person name="Hahn C."/>
            <person name="Garcia-Roger E.M."/>
            <person name="Carmona M.J."/>
            <person name="Serra M."/>
            <person name="Gomez A."/>
        </authorList>
    </citation>
    <scope>NUCLEOTIDE SEQUENCE [LARGE SCALE GENOMIC DNA]</scope>
    <source>
        <strain evidence="8">HYR1</strain>
    </source>
</reference>
<dbReference type="EMBL" id="REGN01001159">
    <property type="protein sequence ID" value="RNA36610.1"/>
    <property type="molecule type" value="Genomic_DNA"/>
</dbReference>
<dbReference type="Pfam" id="PF00002">
    <property type="entry name" value="7tm_2"/>
    <property type="match status" value="1"/>
</dbReference>
<comment type="caution">
    <text evidence="8">The sequence shown here is derived from an EMBL/GenBank/DDBJ whole genome shotgun (WGS) entry which is preliminary data.</text>
</comment>
<evidence type="ECO:0000256" key="6">
    <source>
        <dbReference type="SAM" id="SignalP"/>
    </source>
</evidence>
<protein>
    <submittedName>
        <fullName evidence="8">G-coupled</fullName>
    </submittedName>
</protein>
<dbReference type="GO" id="GO:0016020">
    <property type="term" value="C:membrane"/>
    <property type="evidence" value="ECO:0007669"/>
    <property type="project" value="UniProtKB-SubCell"/>
</dbReference>
<keyword evidence="9" id="KW-1185">Reference proteome</keyword>
<comment type="subcellular location">
    <subcellularLocation>
        <location evidence="1">Membrane</location>
        <topology evidence="1">Multi-pass membrane protein</topology>
    </subcellularLocation>
</comment>
<evidence type="ECO:0000259" key="7">
    <source>
        <dbReference type="PROSITE" id="PS50261"/>
    </source>
</evidence>
<organism evidence="8 9">
    <name type="scientific">Brachionus plicatilis</name>
    <name type="common">Marine rotifer</name>
    <name type="synonym">Brachionus muelleri</name>
    <dbReference type="NCBI Taxonomy" id="10195"/>
    <lineage>
        <taxon>Eukaryota</taxon>
        <taxon>Metazoa</taxon>
        <taxon>Spiralia</taxon>
        <taxon>Gnathifera</taxon>
        <taxon>Rotifera</taxon>
        <taxon>Eurotatoria</taxon>
        <taxon>Monogononta</taxon>
        <taxon>Pseudotrocha</taxon>
        <taxon>Ploima</taxon>
        <taxon>Brachionidae</taxon>
        <taxon>Brachionus</taxon>
    </lineage>
</organism>
<dbReference type="PANTHER" id="PTHR45902:SF3">
    <property type="entry name" value="G-PROTEIN COUPLED RECEPTORS FAMILY 2 PROFILE 2 DOMAIN-CONTAINING PROTEIN"/>
    <property type="match status" value="1"/>
</dbReference>
<keyword evidence="6" id="KW-0732">Signal</keyword>
<dbReference type="PROSITE" id="PS50261">
    <property type="entry name" value="G_PROTEIN_RECEP_F2_4"/>
    <property type="match status" value="1"/>
</dbReference>
<name>A0A3M7SLU2_BRAPC</name>
<feature type="transmembrane region" description="Helical" evidence="5">
    <location>
        <begin position="515"/>
        <end position="535"/>
    </location>
</feature>
<dbReference type="CDD" id="cd15039">
    <property type="entry name" value="7tmB3_Methuselah-like"/>
    <property type="match status" value="1"/>
</dbReference>
<dbReference type="Proteomes" id="UP000276133">
    <property type="component" value="Unassembled WGS sequence"/>
</dbReference>
<evidence type="ECO:0000256" key="3">
    <source>
        <dbReference type="ARBA" id="ARBA00022989"/>
    </source>
</evidence>
<feature type="transmembrane region" description="Helical" evidence="5">
    <location>
        <begin position="718"/>
        <end position="738"/>
    </location>
</feature>
<dbReference type="GO" id="GO:0004930">
    <property type="term" value="F:G protein-coupled receptor activity"/>
    <property type="evidence" value="ECO:0007669"/>
    <property type="project" value="InterPro"/>
</dbReference>
<sequence>MNRTTILLFLSIFSSAKLESQNQTILTLYESVHNLALTKLAIINSKQRFFGKLQSLSILMNFDPDGTSSLHLINNVNGVYWSDNGNCKHGQMYDPVAGCREIFCMEGYILDSNGCIPDPNFNKTSTQNQIKASSRMHIELTINHELCQLDLSNETNCSELFLTNNQNFDLKFQNFISKILGIISSRIDQVKIVSHKLSRTSKEINETSFILVSESIRVNFWILEKKSPQEKETIQLYFTLMVIAIEQYSLEFQSARIRLASVIELKKSDHLGWCGEKNENKTYISNDFRILVSFEPTRTYFVYTNSTGRFYGPGYFYLTLLYRTKLEEKHVVKITKGEHTYENIHNLHSQHNQQLWYTDFSRLNYSDVTNLIIDRNNSALEVSTILTVCDRAPKIRVNCDNFTIYRAKMCEFTYFEHNRSFCWLMFKYKCYSIDEYEFDLKEPNKYIRICQYIPNNTAHSQVLGYMVKSTLPSLTHKISSWFSLAANLISLFCMILTLITYSLFRDLRNIPGWNLINLTLALSIAQFSFFLGSFFSHLNIACFLNAILTHYGFLASFFWMNVMAFDLYRNFRLKASHILLQTQKVSDRLPKYALYAWLAPLIIVLPAIVIDLSVREPIYKVPYRPCYALYLPGCDMIRNILPGKNVCPRVDDILSKSCWIQNGRANLVFFGIPIGLIISVNAVYYFLTVFSIRRQKRKQCKNTLRRFSKNRLPGDEELKFYVQMACIMGFTWISGFLLSNISEKDVLYAFFSYLFILCNGFTGSFIFVAFICRKNVVNMYLNLAKIKVDDGNKLNSQKKKSYNVSVDTLTSSIETHS</sequence>